<dbReference type="EMBL" id="CACRXK020031022">
    <property type="protein sequence ID" value="CAB4042876.1"/>
    <property type="molecule type" value="Genomic_DNA"/>
</dbReference>
<feature type="chain" id="PRO_5044017279" evidence="3">
    <location>
        <begin position="23"/>
        <end position="597"/>
    </location>
</feature>
<keyword evidence="2" id="KW-0472">Membrane</keyword>
<organism evidence="4 5">
    <name type="scientific">Paramuricea clavata</name>
    <name type="common">Red gorgonian</name>
    <name type="synonym">Violescent sea-whip</name>
    <dbReference type="NCBI Taxonomy" id="317549"/>
    <lineage>
        <taxon>Eukaryota</taxon>
        <taxon>Metazoa</taxon>
        <taxon>Cnidaria</taxon>
        <taxon>Anthozoa</taxon>
        <taxon>Octocorallia</taxon>
        <taxon>Malacalcyonacea</taxon>
        <taxon>Plexauridae</taxon>
        <taxon>Paramuricea</taxon>
    </lineage>
</organism>
<evidence type="ECO:0000256" key="3">
    <source>
        <dbReference type="SAM" id="SignalP"/>
    </source>
</evidence>
<protein>
    <submittedName>
        <fullName evidence="4">Uncharacterized protein</fullName>
    </submittedName>
</protein>
<proteinExistence type="predicted"/>
<reference evidence="4" key="1">
    <citation type="submission" date="2020-04" db="EMBL/GenBank/DDBJ databases">
        <authorList>
            <person name="Alioto T."/>
            <person name="Alioto T."/>
            <person name="Gomez Garrido J."/>
        </authorList>
    </citation>
    <scope>NUCLEOTIDE SEQUENCE</scope>
    <source>
        <strain evidence="4">A484AB</strain>
    </source>
</reference>
<keyword evidence="2" id="KW-0812">Transmembrane</keyword>
<keyword evidence="2" id="KW-1133">Transmembrane helix</keyword>
<accession>A0A7D9K9R3</accession>
<dbReference type="AlphaFoldDB" id="A0A7D9K9R3"/>
<evidence type="ECO:0000313" key="5">
    <source>
        <dbReference type="Proteomes" id="UP001152795"/>
    </source>
</evidence>
<dbReference type="PROSITE" id="PS51257">
    <property type="entry name" value="PROKAR_LIPOPROTEIN"/>
    <property type="match status" value="1"/>
</dbReference>
<keyword evidence="3" id="KW-0732">Signal</keyword>
<evidence type="ECO:0000256" key="2">
    <source>
        <dbReference type="SAM" id="Phobius"/>
    </source>
</evidence>
<feature type="signal peptide" evidence="3">
    <location>
        <begin position="1"/>
        <end position="22"/>
    </location>
</feature>
<feature type="compositionally biased region" description="Basic and acidic residues" evidence="1">
    <location>
        <begin position="391"/>
        <end position="426"/>
    </location>
</feature>
<comment type="caution">
    <text evidence="4">The sequence shown here is derived from an EMBL/GenBank/DDBJ whole genome shotgun (WGS) entry which is preliminary data.</text>
</comment>
<feature type="transmembrane region" description="Helical" evidence="2">
    <location>
        <begin position="578"/>
        <end position="596"/>
    </location>
</feature>
<name>A0A7D9K9R3_PARCT</name>
<evidence type="ECO:0000256" key="1">
    <source>
        <dbReference type="SAM" id="MobiDB-lite"/>
    </source>
</evidence>
<keyword evidence="5" id="KW-1185">Reference proteome</keyword>
<dbReference type="OrthoDB" id="9983261at2759"/>
<sequence>MKRQQLIALYLIIIAACYICHSEAVAGTCNRWFGPAGTVHCYKSNRYDDYQWAICRTNTYVKTTSKGRHACRDSTRDYCYYQCMIDEFDRANGVVFSQCKCSPTGPPPTVKVPLPAWCYSPDGRNCSWYRKCLNKAYPKCENDKDDYAIKFAEKFCQLYNESYKEFSPEGKKWVDAVRKCLQVKLVPLIDTFRVKTCKDLKSTAFKTHSPCYLKPDRSSLSYCRLSNEDKDTVFWTIKSSILKAFWPTLKGLLDVRKGCSENTKTQEVKAKIQEEVNKITNKNKTNPVNDVIREMNVRIKVWVQNSVSPIQLTMFIRDNDWDNASKRRKRSVPDDREIARSQFAGKIVDALASEQMWKDKGVAWFAYAEKDGNIMSIRLLVADRFKYERRDNSTKHQRMDNSTKHQRMDNSTKHVGMDNSTKHQRMDNSTSPLQQPTNLSEILMQLGKDVLNGTLNLQIDGENVEITKLNGCLDLKCEEHAFNIKSLKFQENNGNPKEACDADNGPDGARQCVKLPGYNDYQWLTCRTNSYIKLKTNGKHYCTDQSRTYCRYQCMLDKYEKSSGDVYSSCLCSGSQKVTYSFAYVVLLAAVSFLLVR</sequence>
<dbReference type="Proteomes" id="UP001152795">
    <property type="component" value="Unassembled WGS sequence"/>
</dbReference>
<evidence type="ECO:0000313" key="4">
    <source>
        <dbReference type="EMBL" id="CAB4042876.1"/>
    </source>
</evidence>
<gene>
    <name evidence="4" type="ORF">PACLA_8A065353</name>
</gene>
<feature type="region of interest" description="Disordered" evidence="1">
    <location>
        <begin position="391"/>
        <end position="434"/>
    </location>
</feature>